<keyword evidence="2" id="KW-1185">Reference proteome</keyword>
<dbReference type="EMBL" id="ON529850">
    <property type="protein sequence ID" value="UTC28318.1"/>
    <property type="molecule type" value="Genomic_DNA"/>
</dbReference>
<gene>
    <name evidence="1" type="ORF">GURKE_02870</name>
</gene>
<accession>A0A9E7N3T3</accession>
<dbReference type="Proteomes" id="UP001055634">
    <property type="component" value="Segment"/>
</dbReference>
<protein>
    <submittedName>
        <fullName evidence="1">Uncharacterized protein</fullName>
    </submittedName>
</protein>
<sequence length="162" mass="18356">MTVTTYTFRAYKGSATYTCTCRECGKVVKRTVSTEMTVNPFNKNEDGTVRTPAEVQHRAYAEAKEQAQKLEGSDTTCRECVETPRRELLLAMAAEPDRVFPKPEKYWNSPMHFLADRKQVSEVHERCECQSDCCSGWKKSPGFRITKAGLERAAKFKTKVAA</sequence>
<evidence type="ECO:0000313" key="1">
    <source>
        <dbReference type="EMBL" id="UTC28318.1"/>
    </source>
</evidence>
<name>A0A9E7N3T3_9CAUD</name>
<evidence type="ECO:0000313" key="2">
    <source>
        <dbReference type="Proteomes" id="UP001055634"/>
    </source>
</evidence>
<reference evidence="1" key="1">
    <citation type="submission" date="2022-04" db="EMBL/GenBank/DDBJ databases">
        <authorList>
            <person name="Friedrich I."/>
            <person name="Schneider D."/>
            <person name="Poehlein A."/>
            <person name="Hertel R."/>
            <person name="Daniel R."/>
        </authorList>
    </citation>
    <scope>NUCLEOTIDE SEQUENCE</scope>
</reference>
<organism evidence="1 2">
    <name type="scientific">Brevundimonas phage vB_BpoS-Gurke</name>
    <dbReference type="NCBI Taxonomy" id="2948599"/>
    <lineage>
        <taxon>Viruses</taxon>
        <taxon>Duplodnaviria</taxon>
        <taxon>Heunggongvirae</taxon>
        <taxon>Uroviricota</taxon>
        <taxon>Caudoviricetes</taxon>
        <taxon>Jeanschmidtviridae</taxon>
        <taxon>Kikimoravirus</taxon>
        <taxon>Kikimoravirus gurke</taxon>
    </lineage>
</organism>
<proteinExistence type="predicted"/>